<gene>
    <name evidence="2" type="ORF">LAZ67_14002910</name>
</gene>
<dbReference type="Proteomes" id="UP001235939">
    <property type="component" value="Chromosome 14"/>
</dbReference>
<evidence type="ECO:0008006" key="4">
    <source>
        <dbReference type="Google" id="ProtNLM"/>
    </source>
</evidence>
<sequence length="414" mass="47138">MKSRFLTRRDDEVPARRDDGVPQHGAKTESRVPARREDGFPSPNTATTTDPESQHGDDDGVPSPSTATKKKSLVPARREDGVPSPNTATTTEPGEESFEIFVQRFEAAFEANALEDGKRMPIFVSLLDSEMLKLGNDLFFPSTMKEQPYERLIQRIKLHLAPRKKVIPQRCRFLKRIQLENESVSEYLRELRHLAMDCTFGEMLEVMLRDRFVAGIKSESLQKKLLQEDDDVTLDRVFSIAVSFELAEQNAKELQDGLVAKMDIVPGGNRRNEARRGWQHGPGKKSADTELKTMIVQMSSEIRNLGERIDTRLSNIEKRIIEWDQRLLGVEMRLTTCVETSAATNEKVSENVTKLREIEARTDFLEMKLREPNLVFYGVEGEANEGPAENFWPDRGLPQILQSENRDMVIAYDS</sequence>
<feature type="compositionally biased region" description="Basic and acidic residues" evidence="1">
    <location>
        <begin position="7"/>
        <end position="39"/>
    </location>
</feature>
<reference evidence="2 3" key="1">
    <citation type="submission" date="2022-01" db="EMBL/GenBank/DDBJ databases">
        <title>A chromosomal length assembly of Cordylochernes scorpioides.</title>
        <authorList>
            <person name="Zeh D."/>
            <person name="Zeh J."/>
        </authorList>
    </citation>
    <scope>NUCLEOTIDE SEQUENCE [LARGE SCALE GENOMIC DNA]</scope>
    <source>
        <strain evidence="2">IN4F17</strain>
        <tissue evidence="2">Whole Body</tissue>
    </source>
</reference>
<proteinExistence type="predicted"/>
<protein>
    <recommendedName>
        <fullName evidence="4">Retrotransposon gag domain-containing protein</fullName>
    </recommendedName>
</protein>
<evidence type="ECO:0000313" key="3">
    <source>
        <dbReference type="Proteomes" id="UP001235939"/>
    </source>
</evidence>
<feature type="compositionally biased region" description="Polar residues" evidence="1">
    <location>
        <begin position="42"/>
        <end position="51"/>
    </location>
</feature>
<dbReference type="PANTHER" id="PTHR33198:SF19">
    <property type="entry name" value="CCHC-TYPE DOMAIN-CONTAINING PROTEIN"/>
    <property type="match status" value="1"/>
</dbReference>
<feature type="region of interest" description="Disordered" evidence="1">
    <location>
        <begin position="1"/>
        <end position="95"/>
    </location>
</feature>
<dbReference type="EMBL" id="CP092876">
    <property type="protein sequence ID" value="UYV77022.1"/>
    <property type="molecule type" value="Genomic_DNA"/>
</dbReference>
<name>A0ABY6L768_9ARAC</name>
<evidence type="ECO:0000256" key="1">
    <source>
        <dbReference type="SAM" id="MobiDB-lite"/>
    </source>
</evidence>
<organism evidence="2 3">
    <name type="scientific">Cordylochernes scorpioides</name>
    <dbReference type="NCBI Taxonomy" id="51811"/>
    <lineage>
        <taxon>Eukaryota</taxon>
        <taxon>Metazoa</taxon>
        <taxon>Ecdysozoa</taxon>
        <taxon>Arthropoda</taxon>
        <taxon>Chelicerata</taxon>
        <taxon>Arachnida</taxon>
        <taxon>Pseudoscorpiones</taxon>
        <taxon>Cheliferoidea</taxon>
        <taxon>Chernetidae</taxon>
        <taxon>Cordylochernes</taxon>
    </lineage>
</organism>
<keyword evidence="3" id="KW-1185">Reference proteome</keyword>
<accession>A0ABY6L768</accession>
<dbReference type="PANTHER" id="PTHR33198">
    <property type="entry name" value="ANK_REP_REGION DOMAIN-CONTAINING PROTEIN-RELATED"/>
    <property type="match status" value="1"/>
</dbReference>
<evidence type="ECO:0000313" key="2">
    <source>
        <dbReference type="EMBL" id="UYV77022.1"/>
    </source>
</evidence>